<feature type="region of interest" description="Disordered" evidence="1">
    <location>
        <begin position="118"/>
        <end position="170"/>
    </location>
</feature>
<feature type="compositionally biased region" description="Basic and acidic residues" evidence="1">
    <location>
        <begin position="119"/>
        <end position="142"/>
    </location>
</feature>
<protein>
    <submittedName>
        <fullName evidence="2">Uncharacterized protein</fullName>
    </submittedName>
</protein>
<sequence>MFELISVETSAIRDTGVVSVIMISMSAIISENKNGNNVLGSKGEDEMVILARDKLNLSVDKPLTMENSTRQQCNEHDKVTECEDASVVKALEQCSEVVTDKGDSSCKLYLTKNGIGSWENEKGAESRHSDNVIEPMENKMGRESSQTQNRLPEKANDYHQGPQTRESEIDNELSLKDRENGQDIDISQMPYSPRQLQLVPYQQLSLVPVTGSQPISPPVVSKLSLSSPQQQPLSPLQQQLLSPPQHQPLSLPQQQPLSPLQHQPLSSPQQQPLSSPQQQPLLSPQQQPFIVPQHPQTVPTTQGFPYAYMQQPYVPMIYPYPQTAPCVENMQHQVPHAVITQNLPAVAPLQYPFPPMWPYYHPSHQINYAQTPTQHSYLPSPEAHMSPPSSTFLQQQDIPQVASQSQPIIQSLSTVMSPHIHEASVQHATQISGNAPQNVVTMQHPPTKEVLQQSQGGMQHHKANVSEGNVQSHPPSSVGVFPCINPHPSNENRSEVRLQGPHHLFTVVPVGSGDLKDSQVEKKQGVEEIKPLLSLASTKQPNISPLKNFRPTLPPIAPTPPVSPIAAAIPSFPSPRSVPSLNAVAEDNNNPSNGKNLRLTSPSGEGNGTVNSTPNLSAKSIALSPKKKTFSHYNTVIVSRAESTSKHNPYHTVAGSSPAYAKREFIRLGGLGPSPFHPRGEYGVGGLSLPTRRESGMKALPTNPYHTITGMISPMYSLREYGIGGRYSHFCDSNEECRGNPPALSQKEYGKGGGIPPSLAPLVLTRTKNSIAKAAQNSVKHLSWGYTVTTPHANNVKSISLRQLNTQIWPTFSTHADIDSTAKAESTTPLLQPSEQVTNDTASTQLVTSQENQENHQLTVQSMGGIEVGSTDGQYLTICGALTSPEQLPFLPSVFR</sequence>
<accession>A0AAN8WQU4</accession>
<feature type="region of interest" description="Disordered" evidence="1">
    <location>
        <begin position="587"/>
        <end position="613"/>
    </location>
</feature>
<gene>
    <name evidence="2" type="ORF">SK128_025015</name>
</gene>
<comment type="caution">
    <text evidence="2">The sequence shown here is derived from an EMBL/GenBank/DDBJ whole genome shotgun (WGS) entry which is preliminary data.</text>
</comment>
<evidence type="ECO:0000313" key="2">
    <source>
        <dbReference type="EMBL" id="KAK7066603.1"/>
    </source>
</evidence>
<feature type="region of interest" description="Disordered" evidence="1">
    <location>
        <begin position="219"/>
        <end position="283"/>
    </location>
</feature>
<dbReference type="EMBL" id="JAXCGZ010019109">
    <property type="protein sequence ID" value="KAK7066603.1"/>
    <property type="molecule type" value="Genomic_DNA"/>
</dbReference>
<evidence type="ECO:0000313" key="3">
    <source>
        <dbReference type="Proteomes" id="UP001381693"/>
    </source>
</evidence>
<organism evidence="2 3">
    <name type="scientific">Halocaridina rubra</name>
    <name type="common">Hawaiian red shrimp</name>
    <dbReference type="NCBI Taxonomy" id="373956"/>
    <lineage>
        <taxon>Eukaryota</taxon>
        <taxon>Metazoa</taxon>
        <taxon>Ecdysozoa</taxon>
        <taxon>Arthropoda</taxon>
        <taxon>Crustacea</taxon>
        <taxon>Multicrustacea</taxon>
        <taxon>Malacostraca</taxon>
        <taxon>Eumalacostraca</taxon>
        <taxon>Eucarida</taxon>
        <taxon>Decapoda</taxon>
        <taxon>Pleocyemata</taxon>
        <taxon>Caridea</taxon>
        <taxon>Atyoidea</taxon>
        <taxon>Atyidae</taxon>
        <taxon>Halocaridina</taxon>
    </lineage>
</organism>
<proteinExistence type="predicted"/>
<feature type="compositionally biased region" description="Low complexity" evidence="1">
    <location>
        <begin position="223"/>
        <end position="283"/>
    </location>
</feature>
<dbReference type="AlphaFoldDB" id="A0AAN8WQU4"/>
<evidence type="ECO:0000256" key="1">
    <source>
        <dbReference type="SAM" id="MobiDB-lite"/>
    </source>
</evidence>
<keyword evidence="3" id="KW-1185">Reference proteome</keyword>
<dbReference type="Proteomes" id="UP001381693">
    <property type="component" value="Unassembled WGS sequence"/>
</dbReference>
<name>A0AAN8WQU4_HALRR</name>
<reference evidence="2 3" key="1">
    <citation type="submission" date="2023-11" db="EMBL/GenBank/DDBJ databases">
        <title>Halocaridina rubra genome assembly.</title>
        <authorList>
            <person name="Smith C."/>
        </authorList>
    </citation>
    <scope>NUCLEOTIDE SEQUENCE [LARGE SCALE GENOMIC DNA]</scope>
    <source>
        <strain evidence="2">EP-1</strain>
        <tissue evidence="2">Whole</tissue>
    </source>
</reference>